<reference evidence="2" key="1">
    <citation type="submission" date="2022-10" db="EMBL/GenBank/DDBJ databases">
        <authorList>
            <person name="Chen Y."/>
            <person name="Dougan E. K."/>
            <person name="Chan C."/>
            <person name="Rhodes N."/>
            <person name="Thang M."/>
        </authorList>
    </citation>
    <scope>NUCLEOTIDE SEQUENCE</scope>
</reference>
<evidence type="ECO:0000313" key="4">
    <source>
        <dbReference type="Proteomes" id="UP001152797"/>
    </source>
</evidence>
<evidence type="ECO:0000313" key="2">
    <source>
        <dbReference type="EMBL" id="CAI4008328.1"/>
    </source>
</evidence>
<evidence type="ECO:0000313" key="3">
    <source>
        <dbReference type="EMBL" id="CAL4795640.1"/>
    </source>
</evidence>
<gene>
    <name evidence="2" type="ORF">C1SCF055_LOCUS33779</name>
</gene>
<dbReference type="Proteomes" id="UP001152797">
    <property type="component" value="Unassembled WGS sequence"/>
</dbReference>
<protein>
    <submittedName>
        <fullName evidence="2">Uncharacterized protein</fullName>
    </submittedName>
</protein>
<name>A0A9P1DGR1_9DINO</name>
<comment type="caution">
    <text evidence="2">The sequence shown here is derived from an EMBL/GenBank/DDBJ whole genome shotgun (WGS) entry which is preliminary data.</text>
</comment>
<feature type="compositionally biased region" description="Polar residues" evidence="1">
    <location>
        <begin position="42"/>
        <end position="60"/>
    </location>
</feature>
<accession>A0A9P1DGR1</accession>
<feature type="region of interest" description="Disordered" evidence="1">
    <location>
        <begin position="1"/>
        <end position="81"/>
    </location>
</feature>
<evidence type="ECO:0000256" key="1">
    <source>
        <dbReference type="SAM" id="MobiDB-lite"/>
    </source>
</evidence>
<dbReference type="EMBL" id="CAMXCT030004246">
    <property type="protein sequence ID" value="CAL4795640.1"/>
    <property type="molecule type" value="Genomic_DNA"/>
</dbReference>
<keyword evidence="4" id="KW-1185">Reference proteome</keyword>
<reference evidence="3 4" key="2">
    <citation type="submission" date="2024-05" db="EMBL/GenBank/DDBJ databases">
        <authorList>
            <person name="Chen Y."/>
            <person name="Shah S."/>
            <person name="Dougan E. K."/>
            <person name="Thang M."/>
            <person name="Chan C."/>
        </authorList>
    </citation>
    <scope>NUCLEOTIDE SEQUENCE [LARGE SCALE GENOMIC DNA]</scope>
</reference>
<organism evidence="2">
    <name type="scientific">Cladocopium goreaui</name>
    <dbReference type="NCBI Taxonomy" id="2562237"/>
    <lineage>
        <taxon>Eukaryota</taxon>
        <taxon>Sar</taxon>
        <taxon>Alveolata</taxon>
        <taxon>Dinophyceae</taxon>
        <taxon>Suessiales</taxon>
        <taxon>Symbiodiniaceae</taxon>
        <taxon>Cladocopium</taxon>
    </lineage>
</organism>
<dbReference type="EMBL" id="CAMXCT020004246">
    <property type="protein sequence ID" value="CAL1161703.1"/>
    <property type="molecule type" value="Genomic_DNA"/>
</dbReference>
<dbReference type="OrthoDB" id="4369127at2759"/>
<dbReference type="EMBL" id="CAMXCT010004246">
    <property type="protein sequence ID" value="CAI4008328.1"/>
    <property type="molecule type" value="Genomic_DNA"/>
</dbReference>
<sequence length="433" mass="49042">MNANPLPSQEIDEQEPSRPDVPSQPQEPASKEAPQCPPDICQIQNAEQQEFEQPSRNFESQMVKRDAESETLMEPFHSSTPGKRFLALSKEEQMMLRRAHQNICHPSPNQLSAALRNQGARSDRTQAVFDMPCEVCAFKQQPKIARPCTIKHELGFSDKVLVFGKSSRLPGSITSSVNDTFLASADRDDAQGVAFRKSLDFREKARRTRPDRVAYQPGEWVMMWQPEKPTGYWFAPLKVVNQESHFSIWATQIGKLYRRAPEHVRPLCTSEARMIPEDEVMRKVSQQPILLCCEDVVMHKGLSPEELQDWTSDDILLATTEKKQRTEVKLTTLNAEERKAFEEAKDSEIQNWLKTGTVSKVLRSKLAPEQILRAQLADALTKIMEATFLRETLRKGRYCLHDESEVLKDCTSAVGSGIGAWIASPGIQKEHVA</sequence>
<feature type="non-terminal residue" evidence="2">
    <location>
        <position position="433"/>
    </location>
</feature>
<proteinExistence type="predicted"/>
<dbReference type="AlphaFoldDB" id="A0A9P1DGR1"/>